<organism evidence="2 3">
    <name type="scientific">Candidatus Buchananbacteria bacterium RIFCSPLOWO2_01_FULL_39_33</name>
    <dbReference type="NCBI Taxonomy" id="1797543"/>
    <lineage>
        <taxon>Bacteria</taxon>
        <taxon>Candidatus Buchananiibacteriota</taxon>
    </lineage>
</organism>
<dbReference type="InterPro" id="IPR027623">
    <property type="entry name" value="AmmeMemoSam_A"/>
</dbReference>
<dbReference type="Pfam" id="PF01871">
    <property type="entry name" value="AMMECR1"/>
    <property type="match status" value="1"/>
</dbReference>
<sequence>MNNGYYTAGEKEFLLKIARKSLEKFLLEGEKFEPQTINRKLWEKRGVFVAVNQSRKPQKYIGNIKPVKPLILAVRDNTLSAASDIRSDFLKTTGISRLEIEILILSELKKVALGDIQPGTGVLVKRGDKKATYLPQVWKTLADKNKFIFNLCEKAGFDPSFGDDPATEFWIYRVISFK</sequence>
<evidence type="ECO:0000313" key="3">
    <source>
        <dbReference type="Proteomes" id="UP000177376"/>
    </source>
</evidence>
<proteinExistence type="predicted"/>
<dbReference type="Gene3D" id="3.30.1490.150">
    <property type="entry name" value="Hypothetical protein ph0010, domain 2"/>
    <property type="match status" value="1"/>
</dbReference>
<dbReference type="AlphaFoldDB" id="A0A1G1YH06"/>
<accession>A0A1G1YH06</accession>
<evidence type="ECO:0000313" key="2">
    <source>
        <dbReference type="EMBL" id="OGY51541.1"/>
    </source>
</evidence>
<comment type="caution">
    <text evidence="2">The sequence shown here is derived from an EMBL/GenBank/DDBJ whole genome shotgun (WGS) entry which is preliminary data.</text>
</comment>
<dbReference type="EMBL" id="MHIM01000034">
    <property type="protein sequence ID" value="OGY51541.1"/>
    <property type="molecule type" value="Genomic_DNA"/>
</dbReference>
<dbReference type="InterPro" id="IPR036071">
    <property type="entry name" value="AMMECR1_dom_sf"/>
</dbReference>
<dbReference type="Gene3D" id="3.30.700.20">
    <property type="entry name" value="Hypothetical protein ph0010, domain 1"/>
    <property type="match status" value="1"/>
</dbReference>
<evidence type="ECO:0000259" key="1">
    <source>
        <dbReference type="PROSITE" id="PS51112"/>
    </source>
</evidence>
<dbReference type="PROSITE" id="PS51112">
    <property type="entry name" value="AMMECR1"/>
    <property type="match status" value="1"/>
</dbReference>
<dbReference type="NCBIfam" id="TIGR04335">
    <property type="entry name" value="AmmeMemoSam_A"/>
    <property type="match status" value="1"/>
</dbReference>
<name>A0A1G1YH06_9BACT</name>
<protein>
    <submittedName>
        <fullName evidence="2">AmmeMemoRadiSam system protein A</fullName>
    </submittedName>
</protein>
<gene>
    <name evidence="2" type="ORF">A3A02_01900</name>
</gene>
<dbReference type="InterPro" id="IPR027485">
    <property type="entry name" value="AMMECR1_N"/>
</dbReference>
<dbReference type="InterPro" id="IPR002733">
    <property type="entry name" value="AMMECR1_domain"/>
</dbReference>
<dbReference type="SUPFAM" id="SSF143447">
    <property type="entry name" value="AMMECR1-like"/>
    <property type="match status" value="1"/>
</dbReference>
<reference evidence="2 3" key="1">
    <citation type="journal article" date="2016" name="Nat. Commun.">
        <title>Thousands of microbial genomes shed light on interconnected biogeochemical processes in an aquifer system.</title>
        <authorList>
            <person name="Anantharaman K."/>
            <person name="Brown C.T."/>
            <person name="Hug L.A."/>
            <person name="Sharon I."/>
            <person name="Castelle C.J."/>
            <person name="Probst A.J."/>
            <person name="Thomas B.C."/>
            <person name="Singh A."/>
            <person name="Wilkins M.J."/>
            <person name="Karaoz U."/>
            <person name="Brodie E.L."/>
            <person name="Williams K.H."/>
            <person name="Hubbard S.S."/>
            <person name="Banfield J.F."/>
        </authorList>
    </citation>
    <scope>NUCLEOTIDE SEQUENCE [LARGE SCALE GENOMIC DNA]</scope>
</reference>
<dbReference type="Proteomes" id="UP000177376">
    <property type="component" value="Unassembled WGS sequence"/>
</dbReference>
<feature type="domain" description="AMMECR1" evidence="1">
    <location>
        <begin position="9"/>
        <end position="178"/>
    </location>
</feature>